<gene>
    <name evidence="1" type="ORF">AB1Y20_018226</name>
</gene>
<proteinExistence type="predicted"/>
<organism evidence="1 2">
    <name type="scientific">Prymnesium parvum</name>
    <name type="common">Toxic golden alga</name>
    <dbReference type="NCBI Taxonomy" id="97485"/>
    <lineage>
        <taxon>Eukaryota</taxon>
        <taxon>Haptista</taxon>
        <taxon>Haptophyta</taxon>
        <taxon>Prymnesiophyceae</taxon>
        <taxon>Prymnesiales</taxon>
        <taxon>Prymnesiaceae</taxon>
        <taxon>Prymnesium</taxon>
    </lineage>
</organism>
<reference evidence="1 2" key="1">
    <citation type="journal article" date="2024" name="Science">
        <title>Giant polyketide synthase enzymes in the biosynthesis of giant marine polyether toxins.</title>
        <authorList>
            <person name="Fallon T.R."/>
            <person name="Shende V.V."/>
            <person name="Wierzbicki I.H."/>
            <person name="Pendleton A.L."/>
            <person name="Watervoot N.F."/>
            <person name="Auber R.P."/>
            <person name="Gonzalez D.J."/>
            <person name="Wisecaver J.H."/>
            <person name="Moore B.S."/>
        </authorList>
    </citation>
    <scope>NUCLEOTIDE SEQUENCE [LARGE SCALE GENOMIC DNA]</scope>
    <source>
        <strain evidence="1 2">12B1</strain>
    </source>
</reference>
<accession>A0AB34JRE8</accession>
<dbReference type="Proteomes" id="UP001515480">
    <property type="component" value="Unassembled WGS sequence"/>
</dbReference>
<dbReference type="AlphaFoldDB" id="A0AB34JRE8"/>
<dbReference type="EMBL" id="JBGBPQ010000006">
    <property type="protein sequence ID" value="KAL1523276.1"/>
    <property type="molecule type" value="Genomic_DNA"/>
</dbReference>
<evidence type="ECO:0000313" key="1">
    <source>
        <dbReference type="EMBL" id="KAL1523276.1"/>
    </source>
</evidence>
<comment type="caution">
    <text evidence="1">The sequence shown here is derived from an EMBL/GenBank/DDBJ whole genome shotgun (WGS) entry which is preliminary data.</text>
</comment>
<evidence type="ECO:0000313" key="2">
    <source>
        <dbReference type="Proteomes" id="UP001515480"/>
    </source>
</evidence>
<keyword evidence="2" id="KW-1185">Reference proteome</keyword>
<sequence>MQGAPAEKFETRVQAVAALQAEYRRSVGSPEFKRLHEKEPCPWLALAGKCKEKKCRPCASGISFDDAMLNGVRARASVGSRVPGCPRLADTAKASAHGHGLRHAHFL</sequence>
<name>A0AB34JRE8_PRYPA</name>
<protein>
    <submittedName>
        <fullName evidence="1">Uncharacterized protein</fullName>
    </submittedName>
</protein>